<evidence type="ECO:0000256" key="8">
    <source>
        <dbReference type="SAM" id="Phobius"/>
    </source>
</evidence>
<gene>
    <name evidence="11" type="ORF">B1R32_12135</name>
</gene>
<comment type="subcellular location">
    <subcellularLocation>
        <location evidence="2">Membrane</location>
    </subcellularLocation>
</comment>
<dbReference type="Gene3D" id="3.30.565.10">
    <property type="entry name" value="Histidine kinase-like ATPase, C-terminal domain"/>
    <property type="match status" value="1"/>
</dbReference>
<keyword evidence="6" id="KW-0418">Kinase</keyword>
<dbReference type="EMBL" id="NIGF01000021">
    <property type="protein sequence ID" value="PQV62823.1"/>
    <property type="molecule type" value="Genomic_DNA"/>
</dbReference>
<dbReference type="GO" id="GO:0000155">
    <property type="term" value="F:phosphorelay sensor kinase activity"/>
    <property type="evidence" value="ECO:0007669"/>
    <property type="project" value="InterPro"/>
</dbReference>
<dbReference type="SUPFAM" id="SSF47384">
    <property type="entry name" value="Homodimeric domain of signal transducing histidine kinase"/>
    <property type="match status" value="1"/>
</dbReference>
<evidence type="ECO:0000256" key="6">
    <source>
        <dbReference type="ARBA" id="ARBA00022777"/>
    </source>
</evidence>
<evidence type="ECO:0000259" key="9">
    <source>
        <dbReference type="PROSITE" id="PS50109"/>
    </source>
</evidence>
<dbReference type="PANTHER" id="PTHR45436">
    <property type="entry name" value="SENSOR HISTIDINE KINASE YKOH"/>
    <property type="match status" value="1"/>
</dbReference>
<keyword evidence="5" id="KW-0808">Transferase</keyword>
<evidence type="ECO:0000259" key="10">
    <source>
        <dbReference type="PROSITE" id="PS50885"/>
    </source>
</evidence>
<keyword evidence="7" id="KW-0902">Two-component regulatory system</keyword>
<keyword evidence="12" id="KW-1185">Reference proteome</keyword>
<dbReference type="CDD" id="cd00082">
    <property type="entry name" value="HisKA"/>
    <property type="match status" value="1"/>
</dbReference>
<keyword evidence="4" id="KW-0597">Phosphoprotein</keyword>
<dbReference type="InterPro" id="IPR003660">
    <property type="entry name" value="HAMP_dom"/>
</dbReference>
<feature type="domain" description="Histidine kinase" evidence="9">
    <location>
        <begin position="137"/>
        <end position="272"/>
    </location>
</feature>
<comment type="caution">
    <text evidence="11">The sequence shown here is derived from an EMBL/GenBank/DDBJ whole genome shotgun (WGS) entry which is preliminary data.</text>
</comment>
<dbReference type="InterPro" id="IPR036890">
    <property type="entry name" value="HATPase_C_sf"/>
</dbReference>
<evidence type="ECO:0000256" key="3">
    <source>
        <dbReference type="ARBA" id="ARBA00012438"/>
    </source>
</evidence>
<dbReference type="PROSITE" id="PS50885">
    <property type="entry name" value="HAMP"/>
    <property type="match status" value="1"/>
</dbReference>
<evidence type="ECO:0000256" key="5">
    <source>
        <dbReference type="ARBA" id="ARBA00022679"/>
    </source>
</evidence>
<dbReference type="InParanoid" id="A0A2S8SPU7"/>
<dbReference type="AlphaFoldDB" id="A0A2S8SPU7"/>
<dbReference type="PANTHER" id="PTHR45436:SF5">
    <property type="entry name" value="SENSOR HISTIDINE KINASE TRCS"/>
    <property type="match status" value="1"/>
</dbReference>
<evidence type="ECO:0000313" key="11">
    <source>
        <dbReference type="EMBL" id="PQV62823.1"/>
    </source>
</evidence>
<dbReference type="InterPro" id="IPR005467">
    <property type="entry name" value="His_kinase_dom"/>
</dbReference>
<evidence type="ECO:0000256" key="1">
    <source>
        <dbReference type="ARBA" id="ARBA00000085"/>
    </source>
</evidence>
<dbReference type="InterPro" id="IPR003661">
    <property type="entry name" value="HisK_dim/P_dom"/>
</dbReference>
<evidence type="ECO:0000256" key="2">
    <source>
        <dbReference type="ARBA" id="ARBA00004370"/>
    </source>
</evidence>
<sequence length="304" mass="33121">MVKIELSGVPNARHGPGRCAATFGAPLSFPSGEYQVVLGVPWRQTQQEIGERTRLLGALSFLVVLAGAGGAWILVGRTLSPIDHLAEQAGAASVESLRLQLQAPSPDAEIHRLVATLNDLLAHLGESAAARGRFYAAASHELRTPLQGLTGHLELELSRPREEADYRLALGEAYSQAKRLTSLVQDLLLLNQLDSQICTALGVLLDLADMCVSGWSPLRELAARRGIEIEWDLPETCEIVAPWNHVTMIVRNLLENAVKHAPSGTLARVQVSYPKLVICNPYLDTPGWDEDPDFRAVFPPRRLA</sequence>
<dbReference type="SUPFAM" id="SSF55874">
    <property type="entry name" value="ATPase domain of HSP90 chaperone/DNA topoisomerase II/histidine kinase"/>
    <property type="match status" value="1"/>
</dbReference>
<organism evidence="11 12">
    <name type="scientific">Abditibacterium utsteinense</name>
    <dbReference type="NCBI Taxonomy" id="1960156"/>
    <lineage>
        <taxon>Bacteria</taxon>
        <taxon>Pseudomonadati</taxon>
        <taxon>Abditibacteriota</taxon>
        <taxon>Abditibacteriia</taxon>
        <taxon>Abditibacteriales</taxon>
        <taxon>Abditibacteriaceae</taxon>
        <taxon>Abditibacterium</taxon>
    </lineage>
</organism>
<dbReference type="Pfam" id="PF00512">
    <property type="entry name" value="HisKA"/>
    <property type="match status" value="1"/>
</dbReference>
<dbReference type="Gene3D" id="1.10.287.130">
    <property type="match status" value="1"/>
</dbReference>
<proteinExistence type="predicted"/>
<keyword evidence="8" id="KW-1133">Transmembrane helix</keyword>
<dbReference type="Proteomes" id="UP000237684">
    <property type="component" value="Unassembled WGS sequence"/>
</dbReference>
<evidence type="ECO:0000313" key="12">
    <source>
        <dbReference type="Proteomes" id="UP000237684"/>
    </source>
</evidence>
<evidence type="ECO:0000256" key="7">
    <source>
        <dbReference type="ARBA" id="ARBA00023012"/>
    </source>
</evidence>
<dbReference type="EC" id="2.7.13.3" evidence="3"/>
<protein>
    <recommendedName>
        <fullName evidence="3">histidine kinase</fullName>
        <ecNumber evidence="3">2.7.13.3</ecNumber>
    </recommendedName>
</protein>
<accession>A0A2S8SPU7</accession>
<evidence type="ECO:0000256" key="4">
    <source>
        <dbReference type="ARBA" id="ARBA00022553"/>
    </source>
</evidence>
<keyword evidence="8" id="KW-0472">Membrane</keyword>
<keyword evidence="8" id="KW-0812">Transmembrane</keyword>
<dbReference type="GO" id="GO:0005886">
    <property type="term" value="C:plasma membrane"/>
    <property type="evidence" value="ECO:0007669"/>
    <property type="project" value="TreeGrafter"/>
</dbReference>
<dbReference type="SMART" id="SM00388">
    <property type="entry name" value="HisKA"/>
    <property type="match status" value="1"/>
</dbReference>
<comment type="catalytic activity">
    <reaction evidence="1">
        <text>ATP + protein L-histidine = ADP + protein N-phospho-L-histidine.</text>
        <dbReference type="EC" id="2.7.13.3"/>
    </reaction>
</comment>
<feature type="transmembrane region" description="Helical" evidence="8">
    <location>
        <begin position="55"/>
        <end position="75"/>
    </location>
</feature>
<dbReference type="PROSITE" id="PS50109">
    <property type="entry name" value="HIS_KIN"/>
    <property type="match status" value="1"/>
</dbReference>
<dbReference type="InterPro" id="IPR050428">
    <property type="entry name" value="TCS_sensor_his_kinase"/>
</dbReference>
<feature type="domain" description="HAMP" evidence="10">
    <location>
        <begin position="76"/>
        <end position="129"/>
    </location>
</feature>
<dbReference type="Gene3D" id="6.10.340.10">
    <property type="match status" value="1"/>
</dbReference>
<dbReference type="InterPro" id="IPR036097">
    <property type="entry name" value="HisK_dim/P_sf"/>
</dbReference>
<reference evidence="11 12" key="1">
    <citation type="journal article" date="2018" name="Syst. Appl. Microbiol.">
        <title>Abditibacterium utsteinense sp. nov., the first cultivated member of candidate phylum FBP, isolated from ice-free Antarctic soil samples.</title>
        <authorList>
            <person name="Tahon G."/>
            <person name="Tytgat B."/>
            <person name="Lebbe L."/>
            <person name="Carlier A."/>
            <person name="Willems A."/>
        </authorList>
    </citation>
    <scope>NUCLEOTIDE SEQUENCE [LARGE SCALE GENOMIC DNA]</scope>
    <source>
        <strain evidence="11 12">LMG 29911</strain>
    </source>
</reference>
<name>A0A2S8SPU7_9BACT</name>